<reference evidence="3 4" key="1">
    <citation type="journal article" date="2019" name="Genome Biol. Evol.">
        <title>Insights into the evolution of the New World diploid cottons (Gossypium, subgenus Houzingenia) based on genome sequencing.</title>
        <authorList>
            <person name="Grover C.E."/>
            <person name="Arick M.A. 2nd"/>
            <person name="Thrash A."/>
            <person name="Conover J.L."/>
            <person name="Sanders W.S."/>
            <person name="Peterson D.G."/>
            <person name="Frelichowski J.E."/>
            <person name="Scheffler J.A."/>
            <person name="Scheffler B.E."/>
            <person name="Wendel J.F."/>
        </authorList>
    </citation>
    <scope>NUCLEOTIDE SEQUENCE [LARGE SCALE GENOMIC DNA]</scope>
    <source>
        <strain evidence="3">8</strain>
        <tissue evidence="3">Leaf</tissue>
    </source>
</reference>
<dbReference type="PANTHER" id="PTHR33463">
    <property type="entry name" value="NB-ARC DOMAIN-CONTAINING PROTEIN-RELATED"/>
    <property type="match status" value="1"/>
</dbReference>
<organism evidence="3 4">
    <name type="scientific">Gossypium trilobum</name>
    <dbReference type="NCBI Taxonomy" id="34281"/>
    <lineage>
        <taxon>Eukaryota</taxon>
        <taxon>Viridiplantae</taxon>
        <taxon>Streptophyta</taxon>
        <taxon>Embryophyta</taxon>
        <taxon>Tracheophyta</taxon>
        <taxon>Spermatophyta</taxon>
        <taxon>Magnoliopsida</taxon>
        <taxon>eudicotyledons</taxon>
        <taxon>Gunneridae</taxon>
        <taxon>Pentapetalae</taxon>
        <taxon>rosids</taxon>
        <taxon>malvids</taxon>
        <taxon>Malvales</taxon>
        <taxon>Malvaceae</taxon>
        <taxon>Malvoideae</taxon>
        <taxon>Gossypium</taxon>
    </lineage>
</organism>
<evidence type="ECO:0000256" key="1">
    <source>
        <dbReference type="ARBA" id="ARBA00022741"/>
    </source>
</evidence>
<accession>A0A7J9EEC0</accession>
<dbReference type="GO" id="GO:0006952">
    <property type="term" value="P:defense response"/>
    <property type="evidence" value="ECO:0007669"/>
    <property type="project" value="UniProtKB-KW"/>
</dbReference>
<dbReference type="SUPFAM" id="SSF52540">
    <property type="entry name" value="P-loop containing nucleoside triphosphate hydrolases"/>
    <property type="match status" value="1"/>
</dbReference>
<dbReference type="InterPro" id="IPR042197">
    <property type="entry name" value="Apaf_helical"/>
</dbReference>
<dbReference type="GO" id="GO:0005524">
    <property type="term" value="F:ATP binding"/>
    <property type="evidence" value="ECO:0007669"/>
    <property type="project" value="UniProtKB-KW"/>
</dbReference>
<keyword evidence="4" id="KW-1185">Reference proteome</keyword>
<feature type="non-terminal residue" evidence="3">
    <location>
        <position position="1"/>
    </location>
</feature>
<sequence length="237" mass="26366">MDAKKSFPIGVLEHEEAWQFFMKIIGDGVESSDLLPIATEVAKKCGGLPIAIRTLSTFLRNEPPFVWEDALRQLMVRQLKASCLLLDGNTNMHFDMHDLISDVALSIASKGNPVFVLRRKHDLSDWPDDETMKECGKISCVGISKLPGLLKCPKLTFLRNLRALVLSNCVLEDIALIGELKNLEILGIASSDIEMLPEELGQLTKLKRLDLRSCSKLKIIPPGILCKLSRLEELSMG</sequence>
<dbReference type="AlphaFoldDB" id="A0A7J9EEC0"/>
<evidence type="ECO:0000256" key="2">
    <source>
        <dbReference type="ARBA" id="ARBA00022821"/>
    </source>
</evidence>
<dbReference type="SUPFAM" id="SSF52058">
    <property type="entry name" value="L domain-like"/>
    <property type="match status" value="1"/>
</dbReference>
<dbReference type="PANTHER" id="PTHR33463:SF192">
    <property type="entry name" value="DISEASE RESISTANCE PROTEIN RPS2-LIKE"/>
    <property type="match status" value="1"/>
</dbReference>
<evidence type="ECO:0000313" key="3">
    <source>
        <dbReference type="EMBL" id="MBA0771347.1"/>
    </source>
</evidence>
<dbReference type="InterPro" id="IPR050905">
    <property type="entry name" value="Plant_NBS-LRR"/>
</dbReference>
<name>A0A7J9EEC0_9ROSI</name>
<comment type="caution">
    <text evidence="3">The sequence shown here is derived from an EMBL/GenBank/DDBJ whole genome shotgun (WGS) entry which is preliminary data.</text>
</comment>
<dbReference type="InterPro" id="IPR032675">
    <property type="entry name" value="LRR_dom_sf"/>
</dbReference>
<proteinExistence type="predicted"/>
<dbReference type="EMBL" id="JABEZW010000007">
    <property type="protein sequence ID" value="MBA0771347.1"/>
    <property type="molecule type" value="Genomic_DNA"/>
</dbReference>
<protein>
    <recommendedName>
        <fullName evidence="5">NB-ARC domain-containing protein</fullName>
    </recommendedName>
</protein>
<dbReference type="PRINTS" id="PR00364">
    <property type="entry name" value="DISEASERSIST"/>
</dbReference>
<dbReference type="Proteomes" id="UP000593568">
    <property type="component" value="Unassembled WGS sequence"/>
</dbReference>
<dbReference type="Gene3D" id="3.80.10.10">
    <property type="entry name" value="Ribonuclease Inhibitor"/>
    <property type="match status" value="1"/>
</dbReference>
<gene>
    <name evidence="3" type="ORF">Gotri_019818</name>
</gene>
<keyword evidence="2" id="KW-0611">Plant defense</keyword>
<dbReference type="Gene3D" id="1.10.8.430">
    <property type="entry name" value="Helical domain of apoptotic protease-activating factors"/>
    <property type="match status" value="1"/>
</dbReference>
<evidence type="ECO:0000313" key="4">
    <source>
        <dbReference type="Proteomes" id="UP000593568"/>
    </source>
</evidence>
<dbReference type="InterPro" id="IPR027417">
    <property type="entry name" value="P-loop_NTPase"/>
</dbReference>
<evidence type="ECO:0008006" key="5">
    <source>
        <dbReference type="Google" id="ProtNLM"/>
    </source>
</evidence>
<dbReference type="GO" id="GO:0043531">
    <property type="term" value="F:ADP binding"/>
    <property type="evidence" value="ECO:0007669"/>
    <property type="project" value="InterPro"/>
</dbReference>
<keyword evidence="1" id="KW-0547">Nucleotide-binding</keyword>